<gene>
    <name evidence="3" type="primary">LOC123732151</name>
</gene>
<dbReference type="GeneID" id="123732151"/>
<dbReference type="RefSeq" id="XP_045567455.1">
    <property type="nucleotide sequence ID" value="XM_045711499.1"/>
</dbReference>
<reference evidence="3" key="1">
    <citation type="submission" date="2025-08" db="UniProtKB">
        <authorList>
            <consortium name="RefSeq"/>
        </authorList>
    </citation>
    <scope>IDENTIFICATION</scope>
</reference>
<proteinExistence type="predicted"/>
<evidence type="ECO:0000256" key="1">
    <source>
        <dbReference type="SAM" id="MobiDB-lite"/>
    </source>
</evidence>
<feature type="region of interest" description="Disordered" evidence="1">
    <location>
        <begin position="188"/>
        <end position="228"/>
    </location>
</feature>
<organism evidence="2 3">
    <name type="scientific">Salmo salar</name>
    <name type="common">Atlantic salmon</name>
    <dbReference type="NCBI Taxonomy" id="8030"/>
    <lineage>
        <taxon>Eukaryota</taxon>
        <taxon>Metazoa</taxon>
        <taxon>Chordata</taxon>
        <taxon>Craniata</taxon>
        <taxon>Vertebrata</taxon>
        <taxon>Euteleostomi</taxon>
        <taxon>Actinopterygii</taxon>
        <taxon>Neopterygii</taxon>
        <taxon>Teleostei</taxon>
        <taxon>Protacanthopterygii</taxon>
        <taxon>Salmoniformes</taxon>
        <taxon>Salmonidae</taxon>
        <taxon>Salmoninae</taxon>
        <taxon>Salmo</taxon>
    </lineage>
</organism>
<sequence length="228" mass="24728">MVGKLRVNVGSSVFILPFRNPQLRGENERVPLRLGSTAPGKPSVSPSVWDPQLRGKTSLSPSVWDPQLRGKRACPPPSGIHSSGGNEPVPLRLGSTAPGGNEPVPLRLGRNMMKFRFRRQGNDPQREKLKQELFAFNKTVEHGFPHQPSALTFDPQLQLMAIGTKSGAIKMYPLPRIHPPLFLLGAASPYSNPDSPGAASPYSNPDSSWVIQNPPGAASPYSNPDSSW</sequence>
<name>A0ABM3E8S3_SALSA</name>
<evidence type="ECO:0000313" key="2">
    <source>
        <dbReference type="Proteomes" id="UP001652741"/>
    </source>
</evidence>
<protein>
    <submittedName>
        <fullName evidence="3">Uncharacterized protein</fullName>
    </submittedName>
</protein>
<feature type="region of interest" description="Disordered" evidence="1">
    <location>
        <begin position="32"/>
        <end position="90"/>
    </location>
</feature>
<evidence type="ECO:0000313" key="3">
    <source>
        <dbReference type="RefSeq" id="XP_045567455.1"/>
    </source>
</evidence>
<dbReference type="PANTHER" id="PTHR10241:SF21">
    <property type="entry name" value="LETHAL(2) GIANT LARVAE PROTEIN HOMOLOG 1"/>
    <property type="match status" value="1"/>
</dbReference>
<accession>A0ABM3E8S3</accession>
<dbReference type="Proteomes" id="UP001652741">
    <property type="component" value="Unplaced"/>
</dbReference>
<keyword evidence="2" id="KW-1185">Reference proteome</keyword>
<feature type="non-terminal residue" evidence="3">
    <location>
        <position position="228"/>
    </location>
</feature>
<feature type="compositionally biased region" description="Polar residues" evidence="1">
    <location>
        <begin position="201"/>
        <end position="211"/>
    </location>
</feature>
<dbReference type="PANTHER" id="PTHR10241">
    <property type="entry name" value="LETHAL 2 GIANT LARVAE PROTEIN"/>
    <property type="match status" value="1"/>
</dbReference>